<evidence type="ECO:0000256" key="1">
    <source>
        <dbReference type="SAM" id="SignalP"/>
    </source>
</evidence>
<dbReference type="GeneID" id="104786816"/>
<evidence type="ECO:0000313" key="3">
    <source>
        <dbReference type="RefSeq" id="XP_010510573.1"/>
    </source>
</evidence>
<feature type="chain" id="PRO_5047315206" evidence="1">
    <location>
        <begin position="24"/>
        <end position="100"/>
    </location>
</feature>
<proteinExistence type="predicted"/>
<dbReference type="PROSITE" id="PS51257">
    <property type="entry name" value="PROKAR_LIPOPROTEIN"/>
    <property type="match status" value="1"/>
</dbReference>
<reference evidence="3" key="2">
    <citation type="submission" date="2025-08" db="UniProtKB">
        <authorList>
            <consortium name="RefSeq"/>
        </authorList>
    </citation>
    <scope>IDENTIFICATION</scope>
    <source>
        <tissue evidence="3">Leaf</tissue>
    </source>
</reference>
<accession>A0ABM0Z555</accession>
<dbReference type="Proteomes" id="UP000694864">
    <property type="component" value="Chromosome 5"/>
</dbReference>
<evidence type="ECO:0000313" key="2">
    <source>
        <dbReference type="Proteomes" id="UP000694864"/>
    </source>
</evidence>
<name>A0ABM0Z555_CAMSA</name>
<keyword evidence="2" id="KW-1185">Reference proteome</keyword>
<sequence>MKTIVSFLTLLVLVLSCASIIKAKSYLEENAHSFYSAKSPQINFKIDEFPPDEHLGVSASKSLTGFCQECVYHCLRRKRVIGECQRFVCHCSRQEIGVGL</sequence>
<keyword evidence="1" id="KW-0732">Signal</keyword>
<organism evidence="2 3">
    <name type="scientific">Camelina sativa</name>
    <name type="common">False flax</name>
    <name type="synonym">Myagrum sativum</name>
    <dbReference type="NCBI Taxonomy" id="90675"/>
    <lineage>
        <taxon>Eukaryota</taxon>
        <taxon>Viridiplantae</taxon>
        <taxon>Streptophyta</taxon>
        <taxon>Embryophyta</taxon>
        <taxon>Tracheophyta</taxon>
        <taxon>Spermatophyta</taxon>
        <taxon>Magnoliopsida</taxon>
        <taxon>eudicotyledons</taxon>
        <taxon>Gunneridae</taxon>
        <taxon>Pentapetalae</taxon>
        <taxon>rosids</taxon>
        <taxon>malvids</taxon>
        <taxon>Brassicales</taxon>
        <taxon>Brassicaceae</taxon>
        <taxon>Camelineae</taxon>
        <taxon>Camelina</taxon>
    </lineage>
</organism>
<feature type="signal peptide" evidence="1">
    <location>
        <begin position="1"/>
        <end position="23"/>
    </location>
</feature>
<reference evidence="2" key="1">
    <citation type="journal article" date="2014" name="Nat. Commun.">
        <title>The emerging biofuel crop Camelina sativa retains a highly undifferentiated hexaploid genome structure.</title>
        <authorList>
            <person name="Kagale S."/>
            <person name="Koh C."/>
            <person name="Nixon J."/>
            <person name="Bollina V."/>
            <person name="Clarke W.E."/>
            <person name="Tuteja R."/>
            <person name="Spillane C."/>
            <person name="Robinson S.J."/>
            <person name="Links M.G."/>
            <person name="Clarke C."/>
            <person name="Higgins E.E."/>
            <person name="Huebert T."/>
            <person name="Sharpe A.G."/>
            <person name="Parkin I.A."/>
        </authorList>
    </citation>
    <scope>NUCLEOTIDE SEQUENCE [LARGE SCALE GENOMIC DNA]</scope>
    <source>
        <strain evidence="2">cv. DH55</strain>
    </source>
</reference>
<protein>
    <submittedName>
        <fullName evidence="3">Defensin-like protein 222</fullName>
    </submittedName>
</protein>
<gene>
    <name evidence="3" type="primary">LOC104786816</name>
</gene>
<dbReference type="RefSeq" id="XP_010510573.1">
    <property type="nucleotide sequence ID" value="XM_010512271.2"/>
</dbReference>